<dbReference type="GO" id="GO:0006935">
    <property type="term" value="P:chemotaxis"/>
    <property type="evidence" value="ECO:0007669"/>
    <property type="project" value="InterPro"/>
</dbReference>
<dbReference type="InterPro" id="IPR033463">
    <property type="entry name" value="sCache_3"/>
</dbReference>
<keyword evidence="2" id="KW-1003">Cell membrane</keyword>
<dbReference type="Pfam" id="PF00015">
    <property type="entry name" value="MCPsignal"/>
    <property type="match status" value="1"/>
</dbReference>
<keyword evidence="5 10" id="KW-0472">Membrane</keyword>
<dbReference type="AlphaFoldDB" id="A0A1M6UG49"/>
<dbReference type="PRINTS" id="PR00260">
    <property type="entry name" value="CHEMTRNSDUCR"/>
</dbReference>
<dbReference type="GO" id="GO:0004888">
    <property type="term" value="F:transmembrane signaling receptor activity"/>
    <property type="evidence" value="ECO:0007669"/>
    <property type="project" value="InterPro"/>
</dbReference>
<dbReference type="InterPro" id="IPR003660">
    <property type="entry name" value="HAMP_dom"/>
</dbReference>
<dbReference type="InterPro" id="IPR004089">
    <property type="entry name" value="MCPsignal_dom"/>
</dbReference>
<evidence type="ECO:0000256" key="9">
    <source>
        <dbReference type="SAM" id="Coils"/>
    </source>
</evidence>
<evidence type="ECO:0000256" key="4">
    <source>
        <dbReference type="ARBA" id="ARBA00022989"/>
    </source>
</evidence>
<dbReference type="GO" id="GO:0005886">
    <property type="term" value="C:plasma membrane"/>
    <property type="evidence" value="ECO:0007669"/>
    <property type="project" value="UniProtKB-SubCell"/>
</dbReference>
<accession>A0A1M6UG49</accession>
<dbReference type="Pfam" id="PF17202">
    <property type="entry name" value="sCache_3_3"/>
    <property type="match status" value="1"/>
</dbReference>
<evidence type="ECO:0000256" key="2">
    <source>
        <dbReference type="ARBA" id="ARBA00022475"/>
    </source>
</evidence>
<dbReference type="CDD" id="cd06225">
    <property type="entry name" value="HAMP"/>
    <property type="match status" value="1"/>
</dbReference>
<dbReference type="Gene3D" id="1.10.287.950">
    <property type="entry name" value="Methyl-accepting chemotaxis protein"/>
    <property type="match status" value="1"/>
</dbReference>
<dbReference type="SMART" id="SM00304">
    <property type="entry name" value="HAMP"/>
    <property type="match status" value="1"/>
</dbReference>
<keyword evidence="9" id="KW-0175">Coiled coil</keyword>
<dbReference type="EMBL" id="FRBC01000012">
    <property type="protein sequence ID" value="SHK68156.1"/>
    <property type="molecule type" value="Genomic_DNA"/>
</dbReference>
<evidence type="ECO:0000313" key="14">
    <source>
        <dbReference type="Proteomes" id="UP000184263"/>
    </source>
</evidence>
<evidence type="ECO:0000259" key="11">
    <source>
        <dbReference type="PROSITE" id="PS50111"/>
    </source>
</evidence>
<evidence type="ECO:0000313" key="13">
    <source>
        <dbReference type="EMBL" id="SHK68156.1"/>
    </source>
</evidence>
<dbReference type="CDD" id="cd11386">
    <property type="entry name" value="MCP_signal"/>
    <property type="match status" value="1"/>
</dbReference>
<evidence type="ECO:0000256" key="5">
    <source>
        <dbReference type="ARBA" id="ARBA00023136"/>
    </source>
</evidence>
<feature type="domain" description="Methyl-accepting transducer" evidence="11">
    <location>
        <begin position="273"/>
        <end position="544"/>
    </location>
</feature>
<dbReference type="Pfam" id="PF00672">
    <property type="entry name" value="HAMP"/>
    <property type="match status" value="1"/>
</dbReference>
<dbReference type="PROSITE" id="PS50885">
    <property type="entry name" value="HAMP"/>
    <property type="match status" value="1"/>
</dbReference>
<feature type="domain" description="HAMP" evidence="12">
    <location>
        <begin position="202"/>
        <end position="254"/>
    </location>
</feature>
<proteinExistence type="inferred from homology"/>
<evidence type="ECO:0000256" key="1">
    <source>
        <dbReference type="ARBA" id="ARBA00004651"/>
    </source>
</evidence>
<keyword evidence="6 8" id="KW-0807">Transducer</keyword>
<dbReference type="SMART" id="SM00283">
    <property type="entry name" value="MA"/>
    <property type="match status" value="1"/>
</dbReference>
<dbReference type="OrthoDB" id="9814363at2"/>
<dbReference type="Proteomes" id="UP000184263">
    <property type="component" value="Unassembled WGS sequence"/>
</dbReference>
<dbReference type="RefSeq" id="WP_073089681.1">
    <property type="nucleotide sequence ID" value="NZ_FRBC01000012.1"/>
</dbReference>
<keyword evidence="3 10" id="KW-0812">Transmembrane</keyword>
<keyword evidence="4 10" id="KW-1133">Transmembrane helix</keyword>
<dbReference type="SUPFAM" id="SSF103190">
    <property type="entry name" value="Sensory domain-like"/>
    <property type="match status" value="1"/>
</dbReference>
<evidence type="ECO:0000259" key="12">
    <source>
        <dbReference type="PROSITE" id="PS50885"/>
    </source>
</evidence>
<sequence length="559" mass="60456">MKLQTKAVLGINLFIIFACLCMGILGYRSAAEGFAKSLQMKADSNVKSIQEIMEDRYPGDWQLKDGALYKGRLKIEDSTEVVDVLGSMMGGHVTFFRGNTRVATTVQKEGKRSIGTQASEQVQEVVLKQGKNYTGSANVLGENYESAYRPLRNFSGEIIGMVFVGLSVHELDDIQNKFIVSTIIAMLIIEVLMGGIGWWLIGRTLSPLHQVVASMQEIAEGDMRGDSLKETADEIGELASSANRMREKLRHLLMGVTESTDSVTESAEMLKEQAEQTRLSIQQVADSAVHLADGTNKQVRIVTELQDNCARMRQHMHELHADARVMAEAAQHSQEKAVDGRKTVGQAVDQIQNIAHQVNASAEVVGTLGKRSSEIGTIVETISNIADQTNLLALNAAIEAARAGDAGRGFAVVAEEVRKLAEQSSNAARNITELVKAIQQDTDRAVASINEGNESVNEGAASATAAGDAFQMIEAQIDKLNNTVENAIAAIETLNSVTHDIAHSMDDVMDASRIATDEAQNVSAATEQQAATMHDISEANNQLAEMAKSLSAEVKKFKV</sequence>
<dbReference type="GO" id="GO:0007165">
    <property type="term" value="P:signal transduction"/>
    <property type="evidence" value="ECO:0007669"/>
    <property type="project" value="UniProtKB-KW"/>
</dbReference>
<protein>
    <submittedName>
        <fullName evidence="13">Methyl-accepting chemotaxis protein</fullName>
    </submittedName>
</protein>
<name>A0A1M6UG49_SELRU</name>
<organism evidence="13 14">
    <name type="scientific">Selenomonas ruminantium</name>
    <dbReference type="NCBI Taxonomy" id="971"/>
    <lineage>
        <taxon>Bacteria</taxon>
        <taxon>Bacillati</taxon>
        <taxon>Bacillota</taxon>
        <taxon>Negativicutes</taxon>
        <taxon>Selenomonadales</taxon>
        <taxon>Selenomonadaceae</taxon>
        <taxon>Selenomonas</taxon>
    </lineage>
</organism>
<dbReference type="InterPro" id="IPR029151">
    <property type="entry name" value="Sensor-like_sf"/>
</dbReference>
<dbReference type="PROSITE" id="PS50111">
    <property type="entry name" value="CHEMOTAXIS_TRANSDUC_2"/>
    <property type="match status" value="1"/>
</dbReference>
<feature type="transmembrane region" description="Helical" evidence="10">
    <location>
        <begin position="6"/>
        <end position="27"/>
    </location>
</feature>
<evidence type="ECO:0000256" key="6">
    <source>
        <dbReference type="ARBA" id="ARBA00023224"/>
    </source>
</evidence>
<dbReference type="PROSITE" id="PS51257">
    <property type="entry name" value="PROKAR_LIPOPROTEIN"/>
    <property type="match status" value="1"/>
</dbReference>
<evidence type="ECO:0000256" key="7">
    <source>
        <dbReference type="ARBA" id="ARBA00029447"/>
    </source>
</evidence>
<evidence type="ECO:0000256" key="3">
    <source>
        <dbReference type="ARBA" id="ARBA00022692"/>
    </source>
</evidence>
<dbReference type="SUPFAM" id="SSF58104">
    <property type="entry name" value="Methyl-accepting chemotaxis protein (MCP) signaling domain"/>
    <property type="match status" value="1"/>
</dbReference>
<dbReference type="PANTHER" id="PTHR32089:SF112">
    <property type="entry name" value="LYSOZYME-LIKE PROTEIN-RELATED"/>
    <property type="match status" value="1"/>
</dbReference>
<feature type="transmembrane region" description="Helical" evidence="10">
    <location>
        <begin position="178"/>
        <end position="201"/>
    </location>
</feature>
<feature type="coiled-coil region" evidence="9">
    <location>
        <begin position="470"/>
        <end position="497"/>
    </location>
</feature>
<comment type="subcellular location">
    <subcellularLocation>
        <location evidence="1">Cell membrane</location>
        <topology evidence="1">Multi-pass membrane protein</topology>
    </subcellularLocation>
</comment>
<evidence type="ECO:0000256" key="10">
    <source>
        <dbReference type="SAM" id="Phobius"/>
    </source>
</evidence>
<dbReference type="PANTHER" id="PTHR32089">
    <property type="entry name" value="METHYL-ACCEPTING CHEMOTAXIS PROTEIN MCPB"/>
    <property type="match status" value="1"/>
</dbReference>
<comment type="similarity">
    <text evidence="7">Belongs to the methyl-accepting chemotaxis (MCP) protein family.</text>
</comment>
<dbReference type="Gene3D" id="6.10.340.10">
    <property type="match status" value="1"/>
</dbReference>
<dbReference type="InterPro" id="IPR004090">
    <property type="entry name" value="Chemotax_Me-accpt_rcpt"/>
</dbReference>
<evidence type="ECO:0000256" key="8">
    <source>
        <dbReference type="PROSITE-ProRule" id="PRU00284"/>
    </source>
</evidence>
<gene>
    <name evidence="13" type="ORF">SAMN05216582_11249</name>
</gene>
<reference evidence="13 14" key="1">
    <citation type="submission" date="2016-11" db="EMBL/GenBank/DDBJ databases">
        <authorList>
            <person name="Jaros S."/>
            <person name="Januszkiewicz K."/>
            <person name="Wedrychowicz H."/>
        </authorList>
    </citation>
    <scope>NUCLEOTIDE SEQUENCE [LARGE SCALE GENOMIC DNA]</scope>
    <source>
        <strain evidence="13 14">HD4</strain>
    </source>
</reference>